<name>A0A316UXW0_9BASI</name>
<dbReference type="STRING" id="1569628.A0A316UXW0"/>
<keyword evidence="8" id="KW-0539">Nucleus</keyword>
<feature type="domain" description="Condensin complex subunit 1 C-terminal" evidence="11">
    <location>
        <begin position="1181"/>
        <end position="1340"/>
    </location>
</feature>
<feature type="compositionally biased region" description="Low complexity" evidence="10">
    <location>
        <begin position="209"/>
        <end position="222"/>
    </location>
</feature>
<keyword evidence="14" id="KW-1185">Reference proteome</keyword>
<feature type="region of interest" description="Disordered" evidence="10">
    <location>
        <begin position="956"/>
        <end position="994"/>
    </location>
</feature>
<feature type="region of interest" description="Disordered" evidence="10">
    <location>
        <begin position="123"/>
        <end position="155"/>
    </location>
</feature>
<feature type="region of interest" description="Disordered" evidence="10">
    <location>
        <begin position="1043"/>
        <end position="1092"/>
    </location>
</feature>
<feature type="compositionally biased region" description="Low complexity" evidence="10">
    <location>
        <begin position="1498"/>
        <end position="1517"/>
    </location>
</feature>
<dbReference type="SUPFAM" id="SSF48371">
    <property type="entry name" value="ARM repeat"/>
    <property type="match status" value="2"/>
</dbReference>
<keyword evidence="6" id="KW-0498">Mitosis</keyword>
<feature type="region of interest" description="Disordered" evidence="10">
    <location>
        <begin position="184"/>
        <end position="222"/>
    </location>
</feature>
<feature type="domain" description="Condensin complex subunit 1 N-terminal" evidence="12">
    <location>
        <begin position="95"/>
        <end position="305"/>
    </location>
</feature>
<evidence type="ECO:0000256" key="4">
    <source>
        <dbReference type="ARBA" id="ARBA00022454"/>
    </source>
</evidence>
<dbReference type="OrthoDB" id="436262at2759"/>
<protein>
    <submittedName>
        <fullName evidence="13">Uncharacterized protein</fullName>
    </submittedName>
</protein>
<evidence type="ECO:0000259" key="12">
    <source>
        <dbReference type="Pfam" id="PF12922"/>
    </source>
</evidence>
<accession>A0A316UXW0</accession>
<evidence type="ECO:0000256" key="7">
    <source>
        <dbReference type="ARBA" id="ARBA00023067"/>
    </source>
</evidence>
<dbReference type="Gene3D" id="1.25.10.10">
    <property type="entry name" value="Leucine-rich Repeat Variant"/>
    <property type="match status" value="2"/>
</dbReference>
<dbReference type="GO" id="GO:0000779">
    <property type="term" value="C:condensed chromosome, centromeric region"/>
    <property type="evidence" value="ECO:0007669"/>
    <property type="project" value="TreeGrafter"/>
</dbReference>
<feature type="region of interest" description="Disordered" evidence="10">
    <location>
        <begin position="704"/>
        <end position="724"/>
    </location>
</feature>
<dbReference type="GO" id="GO:0007076">
    <property type="term" value="P:mitotic chromosome condensation"/>
    <property type="evidence" value="ECO:0007669"/>
    <property type="project" value="InterPro"/>
</dbReference>
<dbReference type="PANTHER" id="PTHR14222:SF2">
    <property type="entry name" value="CONDENSIN COMPLEX SUBUNIT 1"/>
    <property type="match status" value="1"/>
</dbReference>
<dbReference type="GO" id="GO:0042393">
    <property type="term" value="F:histone binding"/>
    <property type="evidence" value="ECO:0007669"/>
    <property type="project" value="TreeGrafter"/>
</dbReference>
<feature type="compositionally biased region" description="Basic and acidic residues" evidence="10">
    <location>
        <begin position="1043"/>
        <end position="1057"/>
    </location>
</feature>
<feature type="compositionally biased region" description="Polar residues" evidence="10">
    <location>
        <begin position="975"/>
        <end position="985"/>
    </location>
</feature>
<sequence>MDDDSPFIAHTGAGLIRFDLSAELVALDTTSPASYDVSNDETDLSQLQLDQQNAHLNNLIDQLALISPDQLPREQQLWDDLRTHLKHFDSLQDGARSKIADGIVSSLSHLVATIDRDIKGSTLRGPRSRFVNDDDDDDDEDAADGSFRSSSSPEELRRTYNQALEMWAFLVNWLIYVADRVANSSSAGGGSSTAAGPTTTKGRGKGKKTAGAASSSSVSSGSGFPWTATILPSLLSTISKLLQSFPSALFYPLSTPRDAFLSTLLRPSLHLLERESNLKTSSNITAHVYAVTCLAVKRHGQSQTAQTMLLQMLQYYEHLPEAIAQLLTTLRLEFDSPRLAEEILVEIANRDFASSSNSGAAFAMTASQENKVPRVFARFLVAFTDANPRTTLKQISLLQKLIDSDAYPIRNALVEVFGLLIRDLVVTDDQIAPQAADETVNADDTMRETSAESRKKQMESFWAILFERFLDVNSYVRVKVLSVCTRLCELPAKFPAQRIKLLALTQRGLKDKSSSARKASITLLTRLVLTHPYGLMHGGELDEKVWQARVDEVQKKMHELSGGLELPENLEDEGDQKEEDGDDDDDGDDQEDNHSIVRRPKTRKSINTAELSARLSPQVVETLNRLKLTHRYYIDGLSFIRALANSMPDLEELLYSSSKAEALEAMDFFRIAAEYKLPGAERGMRKMIHLVWTKDNAMVEPTAGGVTGAANPEDRELNAGSSGSTTRSIKGRLIEVYTSLYFTPLDHLSHKGNVGLIARNLVQRTKGASLAELTSLEELLSAMSADNIIHDDVIDKLWSVYATPSRRNIERSQRRGAIVVLSMLAASRRQIVQDKIDVLLSVGLGPLGASDPVLAKWSVVALGRIGGSTKKVKGALSDRRVRFPMSHPMFSKLRSAVLSAGLAQKTGGEQAKGEWFSLAENCIQVIYELGEQPDRLCGDIVRWFLAQVFTAKEGSAADSPLQQSKSPRMNGGGFNETQTPSQSPSKGLKEATASATANHSGLAKTASAFQLAQLVFVAGHVALKQIVYLENVEREYKRRKAEAERVAKEDGGKDAKGRGGKKGAAGNTAAAKGGKKGSKDANEDEGDELEQVAGNVEDEIGEVIGEVREKELLYGGRSLLGLFGPLVVHIASNPKSYSSDHVRKAAVLTLCKFMCVSSTFCETNLSLLLHILSTSSDATTRSNVVIALGDIAVSFGNLVDENSDRLYAGLNDRDLGVKKHTLMVLTHLILNGMIKVKGQLGEMAKCLEDPEARVSDLAKLFFSELATKENAVYNNLPDIISHLSVGKHAVDEETFERTMKFIFTFVDKEKQAENVVEKLCQRFRLTSAERQWRDIAYCLSLLPYKSERSVKKLIDGLPFYQDKLHDETVYRRFVDIVAKARSARGSGGSSAKAAAAATVGGGGEAELQDFEQLIEGFHSKGEEEVQLERGTAAKVAKAQASLARGSRGGRGGARGGGAARVGGGRGGGRGRGKSAGKSEESEEEDDDDGDDSDREAVAPAPGRSRRTAAAPAAAPAAKAKKPSHRGAASRGVRRKAVVESSEEDEGEDVVVDDESF</sequence>
<dbReference type="RefSeq" id="XP_025364240.1">
    <property type="nucleotide sequence ID" value="XM_025505490.1"/>
</dbReference>
<evidence type="ECO:0000256" key="1">
    <source>
        <dbReference type="ARBA" id="ARBA00004123"/>
    </source>
</evidence>
<feature type="region of interest" description="Disordered" evidence="10">
    <location>
        <begin position="561"/>
        <end position="595"/>
    </location>
</feature>
<evidence type="ECO:0000256" key="3">
    <source>
        <dbReference type="ARBA" id="ARBA00009606"/>
    </source>
</evidence>
<evidence type="ECO:0000259" key="11">
    <source>
        <dbReference type="Pfam" id="PF12717"/>
    </source>
</evidence>
<dbReference type="EMBL" id="KZ819663">
    <property type="protein sequence ID" value="PWN29628.1"/>
    <property type="molecule type" value="Genomic_DNA"/>
</dbReference>
<dbReference type="PANTHER" id="PTHR14222">
    <property type="entry name" value="CONDENSIN"/>
    <property type="match status" value="1"/>
</dbReference>
<evidence type="ECO:0000256" key="6">
    <source>
        <dbReference type="ARBA" id="ARBA00022776"/>
    </source>
</evidence>
<dbReference type="GeneID" id="37027313"/>
<keyword evidence="4" id="KW-0158">Chromosome</keyword>
<dbReference type="InterPro" id="IPR016024">
    <property type="entry name" value="ARM-type_fold"/>
</dbReference>
<comment type="subcellular location">
    <subcellularLocation>
        <location evidence="2">Chromosome</location>
    </subcellularLocation>
    <subcellularLocation>
        <location evidence="1">Nucleus</location>
    </subcellularLocation>
</comment>
<evidence type="ECO:0000313" key="14">
    <source>
        <dbReference type="Proteomes" id="UP000245884"/>
    </source>
</evidence>
<dbReference type="InterPro" id="IPR026971">
    <property type="entry name" value="CND1/NCAPD3"/>
</dbReference>
<dbReference type="InterPro" id="IPR032682">
    <property type="entry name" value="Cnd1_C"/>
</dbReference>
<dbReference type="InterPro" id="IPR007673">
    <property type="entry name" value="Condensin_cplx_su1"/>
</dbReference>
<dbReference type="Pfam" id="PF12717">
    <property type="entry name" value="Cnd1"/>
    <property type="match status" value="1"/>
</dbReference>
<feature type="compositionally biased region" description="Gly residues" evidence="10">
    <location>
        <begin position="1446"/>
        <end position="1467"/>
    </location>
</feature>
<evidence type="ECO:0000256" key="2">
    <source>
        <dbReference type="ARBA" id="ARBA00004286"/>
    </source>
</evidence>
<dbReference type="GO" id="GO:0051301">
    <property type="term" value="P:cell division"/>
    <property type="evidence" value="ECO:0007669"/>
    <property type="project" value="UniProtKB-KW"/>
</dbReference>
<dbReference type="GO" id="GO:0005634">
    <property type="term" value="C:nucleus"/>
    <property type="evidence" value="ECO:0007669"/>
    <property type="project" value="UniProtKB-SubCell"/>
</dbReference>
<keyword evidence="9" id="KW-0131">Cell cycle</keyword>
<dbReference type="Pfam" id="PF12922">
    <property type="entry name" value="Cnd1_N"/>
    <property type="match status" value="1"/>
</dbReference>
<dbReference type="PIRSF" id="PIRSF017127">
    <property type="entry name" value="Condensin_D2"/>
    <property type="match status" value="1"/>
</dbReference>
<feature type="compositionally biased region" description="Low complexity" evidence="10">
    <location>
        <begin position="184"/>
        <end position="201"/>
    </location>
</feature>
<feature type="compositionally biased region" description="Acidic residues" evidence="10">
    <location>
        <begin position="1480"/>
        <end position="1493"/>
    </location>
</feature>
<organism evidence="13 14">
    <name type="scientific">Jaminaea rosea</name>
    <dbReference type="NCBI Taxonomy" id="1569628"/>
    <lineage>
        <taxon>Eukaryota</taxon>
        <taxon>Fungi</taxon>
        <taxon>Dikarya</taxon>
        <taxon>Basidiomycota</taxon>
        <taxon>Ustilaginomycotina</taxon>
        <taxon>Exobasidiomycetes</taxon>
        <taxon>Microstromatales</taxon>
        <taxon>Microstromatales incertae sedis</taxon>
        <taxon>Jaminaea</taxon>
    </lineage>
</organism>
<evidence type="ECO:0000256" key="10">
    <source>
        <dbReference type="SAM" id="MobiDB-lite"/>
    </source>
</evidence>
<feature type="compositionally biased region" description="Acidic residues" evidence="10">
    <location>
        <begin position="133"/>
        <end position="143"/>
    </location>
</feature>
<keyword evidence="7" id="KW-0226">DNA condensation</keyword>
<evidence type="ECO:0000256" key="9">
    <source>
        <dbReference type="ARBA" id="ARBA00023306"/>
    </source>
</evidence>
<evidence type="ECO:0000256" key="5">
    <source>
        <dbReference type="ARBA" id="ARBA00022618"/>
    </source>
</evidence>
<feature type="compositionally biased region" description="Acidic residues" evidence="10">
    <location>
        <begin position="1082"/>
        <end position="1092"/>
    </location>
</feature>
<feature type="compositionally biased region" description="Acidic residues" evidence="10">
    <location>
        <begin position="1540"/>
        <end position="1556"/>
    </location>
</feature>
<reference evidence="13 14" key="1">
    <citation type="journal article" date="2018" name="Mol. Biol. Evol.">
        <title>Broad Genomic Sampling Reveals a Smut Pathogenic Ancestry of the Fungal Clade Ustilaginomycotina.</title>
        <authorList>
            <person name="Kijpornyongpan T."/>
            <person name="Mondo S.J."/>
            <person name="Barry K."/>
            <person name="Sandor L."/>
            <person name="Lee J."/>
            <person name="Lipzen A."/>
            <person name="Pangilinan J."/>
            <person name="LaButti K."/>
            <person name="Hainaut M."/>
            <person name="Henrissat B."/>
            <person name="Grigoriev I.V."/>
            <person name="Spatafora J.W."/>
            <person name="Aime M.C."/>
        </authorList>
    </citation>
    <scope>NUCLEOTIDE SEQUENCE [LARGE SCALE GENOMIC DNA]</scope>
    <source>
        <strain evidence="13 14">MCA 5214</strain>
    </source>
</reference>
<dbReference type="Proteomes" id="UP000245884">
    <property type="component" value="Unassembled WGS sequence"/>
</dbReference>
<gene>
    <name evidence="13" type="ORF">BDZ90DRAFT_230498</name>
</gene>
<feature type="compositionally biased region" description="Acidic residues" evidence="10">
    <location>
        <begin position="568"/>
        <end position="591"/>
    </location>
</feature>
<dbReference type="GO" id="GO:0000796">
    <property type="term" value="C:condensin complex"/>
    <property type="evidence" value="ECO:0007669"/>
    <property type="project" value="TreeGrafter"/>
</dbReference>
<comment type="similarity">
    <text evidence="3">Belongs to the CND1 (condensin subunit 1) family.</text>
</comment>
<keyword evidence="5" id="KW-0132">Cell division</keyword>
<evidence type="ECO:0000256" key="8">
    <source>
        <dbReference type="ARBA" id="ARBA00023242"/>
    </source>
</evidence>
<proteinExistence type="inferred from homology"/>
<dbReference type="InterPro" id="IPR024324">
    <property type="entry name" value="Condensin_cplx_su1_N"/>
</dbReference>
<dbReference type="InterPro" id="IPR011989">
    <property type="entry name" value="ARM-like"/>
</dbReference>
<dbReference type="GO" id="GO:0010032">
    <property type="term" value="P:meiotic chromosome condensation"/>
    <property type="evidence" value="ECO:0007669"/>
    <property type="project" value="TreeGrafter"/>
</dbReference>
<evidence type="ECO:0000313" key="13">
    <source>
        <dbReference type="EMBL" id="PWN29628.1"/>
    </source>
</evidence>
<feature type="region of interest" description="Disordered" evidence="10">
    <location>
        <begin position="1438"/>
        <end position="1556"/>
    </location>
</feature>